<gene>
    <name evidence="1" type="ORF">GMARGA_LOCUS30144</name>
</gene>
<proteinExistence type="predicted"/>
<keyword evidence="2" id="KW-1185">Reference proteome</keyword>
<reference evidence="1 2" key="1">
    <citation type="submission" date="2021-06" db="EMBL/GenBank/DDBJ databases">
        <authorList>
            <person name="Kallberg Y."/>
            <person name="Tangrot J."/>
            <person name="Rosling A."/>
        </authorList>
    </citation>
    <scope>NUCLEOTIDE SEQUENCE [LARGE SCALE GENOMIC DNA]</scope>
    <source>
        <strain evidence="1 2">120-4 pot B 10/14</strain>
    </source>
</reference>
<name>A0ABN7WEV5_GIGMA</name>
<dbReference type="Proteomes" id="UP000789901">
    <property type="component" value="Unassembled WGS sequence"/>
</dbReference>
<organism evidence="1 2">
    <name type="scientific">Gigaspora margarita</name>
    <dbReference type="NCBI Taxonomy" id="4874"/>
    <lineage>
        <taxon>Eukaryota</taxon>
        <taxon>Fungi</taxon>
        <taxon>Fungi incertae sedis</taxon>
        <taxon>Mucoromycota</taxon>
        <taxon>Glomeromycotina</taxon>
        <taxon>Glomeromycetes</taxon>
        <taxon>Diversisporales</taxon>
        <taxon>Gigasporaceae</taxon>
        <taxon>Gigaspora</taxon>
    </lineage>
</organism>
<dbReference type="EMBL" id="CAJVQB010041925">
    <property type="protein sequence ID" value="CAG8829961.1"/>
    <property type="molecule type" value="Genomic_DNA"/>
</dbReference>
<evidence type="ECO:0000313" key="2">
    <source>
        <dbReference type="Proteomes" id="UP000789901"/>
    </source>
</evidence>
<evidence type="ECO:0000313" key="1">
    <source>
        <dbReference type="EMBL" id="CAG8829961.1"/>
    </source>
</evidence>
<protein>
    <submittedName>
        <fullName evidence="1">2443_t:CDS:1</fullName>
    </submittedName>
</protein>
<sequence length="170" mass="20822">MYHLYFSRNHIPYKKRFYLNRPSSYKKFFSSYEYQKKDRHYGIQMNFKEEEEKSNYSVKLNFEEEDKKPEEDVISNTSCASKISENYTFHFLIKKKYLNFIISKYEYNNLFKVEIFDSETRISIEKLNSLEISFFFVIKSKKFINLTEEKTCIELDLDNLELIKILYKNN</sequence>
<accession>A0ABN7WEV5</accession>
<comment type="caution">
    <text evidence="1">The sequence shown here is derived from an EMBL/GenBank/DDBJ whole genome shotgun (WGS) entry which is preliminary data.</text>
</comment>
<feature type="non-terminal residue" evidence="1">
    <location>
        <position position="170"/>
    </location>
</feature>